<dbReference type="Proteomes" id="UP001219525">
    <property type="component" value="Unassembled WGS sequence"/>
</dbReference>
<dbReference type="InterPro" id="IPR036047">
    <property type="entry name" value="F-box-like_dom_sf"/>
</dbReference>
<dbReference type="PROSITE" id="PS50181">
    <property type="entry name" value="FBOX"/>
    <property type="match status" value="1"/>
</dbReference>
<dbReference type="AlphaFoldDB" id="A0AAD6YFT4"/>
<keyword evidence="3" id="KW-1185">Reference proteome</keyword>
<gene>
    <name evidence="2" type="ORF">GGX14DRAFT_438024</name>
</gene>
<reference evidence="2" key="1">
    <citation type="submission" date="2023-03" db="EMBL/GenBank/DDBJ databases">
        <title>Massive genome expansion in bonnet fungi (Mycena s.s.) driven by repeated elements and novel gene families across ecological guilds.</title>
        <authorList>
            <consortium name="Lawrence Berkeley National Laboratory"/>
            <person name="Harder C.B."/>
            <person name="Miyauchi S."/>
            <person name="Viragh M."/>
            <person name="Kuo A."/>
            <person name="Thoen E."/>
            <person name="Andreopoulos B."/>
            <person name="Lu D."/>
            <person name="Skrede I."/>
            <person name="Drula E."/>
            <person name="Henrissat B."/>
            <person name="Morin E."/>
            <person name="Kohler A."/>
            <person name="Barry K."/>
            <person name="LaButti K."/>
            <person name="Morin E."/>
            <person name="Salamov A."/>
            <person name="Lipzen A."/>
            <person name="Mereny Z."/>
            <person name="Hegedus B."/>
            <person name="Baldrian P."/>
            <person name="Stursova M."/>
            <person name="Weitz H."/>
            <person name="Taylor A."/>
            <person name="Grigoriev I.V."/>
            <person name="Nagy L.G."/>
            <person name="Martin F."/>
            <person name="Kauserud H."/>
        </authorList>
    </citation>
    <scope>NUCLEOTIDE SEQUENCE</scope>
    <source>
        <strain evidence="2">9144</strain>
    </source>
</reference>
<evidence type="ECO:0000259" key="1">
    <source>
        <dbReference type="PROSITE" id="PS50181"/>
    </source>
</evidence>
<evidence type="ECO:0000313" key="3">
    <source>
        <dbReference type="Proteomes" id="UP001219525"/>
    </source>
</evidence>
<feature type="domain" description="F-box" evidence="1">
    <location>
        <begin position="21"/>
        <end position="71"/>
    </location>
</feature>
<name>A0AAD6YFT4_9AGAR</name>
<dbReference type="SUPFAM" id="SSF81383">
    <property type="entry name" value="F-box domain"/>
    <property type="match status" value="1"/>
</dbReference>
<protein>
    <recommendedName>
        <fullName evidence="1">F-box domain-containing protein</fullName>
    </recommendedName>
</protein>
<sequence>MAKKVAKSVRIRKSSRLNKGNGPFVDLPLDVLLEILKLVHPLGLLYLSRTNKSFRNFLLDRSTAQPIWRASLELADEAPPKCPLHTCEVQWTRILFEESCHACISAFDPIWWEFGARYCSGCRSSEVVKRLPKQLMQHNRSGVLRHLPRCEGYYLKKYITKFMEVNTEEDEQAFMQELQEQKNIGSDYARLGRPWMRRIVETRKAALSTLKEARLQFVVAKLQDAGWPERLLREHMYFLSTHDLLQNLELPHDEVWDNVDSKQFVAELENKVRDTVMCRRFYALRQAFPNLAELTKCLAIPPTLVDVALMPEVRAIIDADLKVELTTAAVRAAIGPKLPQLLEAWSRTFESNLRDRVRAALGLPANVDPLKHPLAYFVCEKHCCHGYFTGRREPCPNFREGKRQTKPGTYQERVMDDLRRRPTSLENMFILKLGRAVLEDVIKRFGKDPYNTTCEEMDKSPGKLYCMRCIEVNQPTGWRDAVAHSIKFHEKVSSLRPRWEVELLTEE</sequence>
<dbReference type="CDD" id="cd09917">
    <property type="entry name" value="F-box_SF"/>
    <property type="match status" value="1"/>
</dbReference>
<evidence type="ECO:0000313" key="2">
    <source>
        <dbReference type="EMBL" id="KAJ7217723.1"/>
    </source>
</evidence>
<accession>A0AAD6YFT4</accession>
<proteinExistence type="predicted"/>
<dbReference type="Pfam" id="PF00646">
    <property type="entry name" value="F-box"/>
    <property type="match status" value="1"/>
</dbReference>
<dbReference type="InterPro" id="IPR001810">
    <property type="entry name" value="F-box_dom"/>
</dbReference>
<organism evidence="2 3">
    <name type="scientific">Mycena pura</name>
    <dbReference type="NCBI Taxonomy" id="153505"/>
    <lineage>
        <taxon>Eukaryota</taxon>
        <taxon>Fungi</taxon>
        <taxon>Dikarya</taxon>
        <taxon>Basidiomycota</taxon>
        <taxon>Agaricomycotina</taxon>
        <taxon>Agaricomycetes</taxon>
        <taxon>Agaricomycetidae</taxon>
        <taxon>Agaricales</taxon>
        <taxon>Marasmiineae</taxon>
        <taxon>Mycenaceae</taxon>
        <taxon>Mycena</taxon>
    </lineage>
</organism>
<comment type="caution">
    <text evidence="2">The sequence shown here is derived from an EMBL/GenBank/DDBJ whole genome shotgun (WGS) entry which is preliminary data.</text>
</comment>
<dbReference type="EMBL" id="JARJCW010000013">
    <property type="protein sequence ID" value="KAJ7217723.1"/>
    <property type="molecule type" value="Genomic_DNA"/>
</dbReference>